<dbReference type="EMBL" id="MUYB01000026">
    <property type="protein sequence ID" value="OOS03508.1"/>
    <property type="molecule type" value="Genomic_DNA"/>
</dbReference>
<protein>
    <submittedName>
        <fullName evidence="1">Uncharacterized protein</fullName>
    </submittedName>
</protein>
<gene>
    <name evidence="1" type="ORF">B0188_06600</name>
</gene>
<evidence type="ECO:0000313" key="1">
    <source>
        <dbReference type="EMBL" id="OOS03508.1"/>
    </source>
</evidence>
<evidence type="ECO:0000313" key="2">
    <source>
        <dbReference type="Proteomes" id="UP000190023"/>
    </source>
</evidence>
<dbReference type="AlphaFoldDB" id="A0A1T0B016"/>
<keyword evidence="2" id="KW-1185">Reference proteome</keyword>
<dbReference type="Proteomes" id="UP000190023">
    <property type="component" value="Unassembled WGS sequence"/>
</dbReference>
<proteinExistence type="predicted"/>
<reference evidence="1 2" key="1">
    <citation type="submission" date="2017-02" db="EMBL/GenBank/DDBJ databases">
        <title>Draft genome sequence of Haemophilus felis CCUG 31170 type strain.</title>
        <authorList>
            <person name="Engstrom-Jakobsson H."/>
            <person name="Salva-Serra F."/>
            <person name="Thorell K."/>
            <person name="Gonzales-Siles L."/>
            <person name="Karlsson R."/>
            <person name="Boulund F."/>
            <person name="Engstrand L."/>
            <person name="Kristiansson E."/>
            <person name="Moore E."/>
        </authorList>
    </citation>
    <scope>NUCLEOTIDE SEQUENCE [LARGE SCALE GENOMIC DNA]</scope>
    <source>
        <strain evidence="1 2">CCUG 31170</strain>
    </source>
</reference>
<accession>A0A1T0B016</accession>
<sequence>MDIKNIPQDDSKIFRGQKKVVYATANGRYQTTTSSGWQTEEFATQQAVDELEQQAEAALQAVKNGEKSPIYYLMYKNRYDLPTLAQATGFWQWQIKRHFRPEVFAKLSEEKLAVYAGVFGIQFSELSI</sequence>
<dbReference type="OrthoDB" id="9180239at2"/>
<organism evidence="1 2">
    <name type="scientific">[Haemophilus] felis</name>
    <dbReference type="NCBI Taxonomy" id="123822"/>
    <lineage>
        <taxon>Bacteria</taxon>
        <taxon>Pseudomonadati</taxon>
        <taxon>Pseudomonadota</taxon>
        <taxon>Gammaproteobacteria</taxon>
        <taxon>Pasteurellales</taxon>
        <taxon>Pasteurellaceae</taxon>
    </lineage>
</organism>
<name>A0A1T0B016_9PAST</name>
<comment type="caution">
    <text evidence="1">The sequence shown here is derived from an EMBL/GenBank/DDBJ whole genome shotgun (WGS) entry which is preliminary data.</text>
</comment>
<dbReference type="STRING" id="123822.B0188_06600"/>